<dbReference type="InterPro" id="IPR015422">
    <property type="entry name" value="PyrdxlP-dep_Trfase_small"/>
</dbReference>
<comment type="cofactor">
    <cofactor evidence="1">
        <name>pyridoxal 5'-phosphate</name>
        <dbReference type="ChEBI" id="CHEBI:597326"/>
    </cofactor>
</comment>
<proteinExistence type="inferred from homology"/>
<keyword evidence="3" id="KW-0663">Pyridoxal phosphate</keyword>
<gene>
    <name evidence="7" type="ORF">COB67_09185</name>
</gene>
<evidence type="ECO:0000256" key="3">
    <source>
        <dbReference type="ARBA" id="ARBA00022898"/>
    </source>
</evidence>
<dbReference type="InterPro" id="IPR015421">
    <property type="entry name" value="PyrdxlP-dep_Trfase_major"/>
</dbReference>
<evidence type="ECO:0000256" key="2">
    <source>
        <dbReference type="ARBA" id="ARBA00012224"/>
    </source>
</evidence>
<dbReference type="Gene3D" id="3.90.1150.10">
    <property type="entry name" value="Aspartate Aminotransferase, domain 1"/>
    <property type="match status" value="1"/>
</dbReference>
<accession>A0A2A4T186</accession>
<dbReference type="CDD" id="cd00609">
    <property type="entry name" value="AAT_like"/>
    <property type="match status" value="1"/>
</dbReference>
<evidence type="ECO:0000256" key="1">
    <source>
        <dbReference type="ARBA" id="ARBA00001933"/>
    </source>
</evidence>
<dbReference type="EMBL" id="NVSR01000071">
    <property type="protein sequence ID" value="PCI27164.1"/>
    <property type="molecule type" value="Genomic_DNA"/>
</dbReference>
<sequence>MIFDFDTPVNRGDTSSLKWDKYKRKDVLPMWVADMDFISPPAVIEALHARIDHGVFGYTLPPQELVDVLCSRMEQAYQWQIDPDWLVWLPGLVTGLNVACQAVGEVGDEVISMVPVYYPFLSAPSLSQRKLVTTPIVEQGQQWVIDFDALRDKASAKSKLLLFCNPQNPLGRVFREEELRELAQLCEEKDLVICSDEIHCDLILDPEKKHIPLASLSPEIAQRTITLMAPSKSFNLPGLGCSFAIIPNPKLRLRFQRAMQGIVPYVNTLGYTAALAAYQHGGDWLAALLPYLRDNRDLVQERIAQIPGLSMKGMEATYLAWIDTRELKLGNASRFFEMAGLGLSNGADFGGEGFVRLNFGCPRSQVQKALDIMAQAVEEYGYQNA</sequence>
<keyword evidence="4" id="KW-0456">Lyase</keyword>
<comment type="similarity">
    <text evidence="5">Belongs to the class-II pyridoxal-phosphate-dependent aminotransferase family. MalY/PatB cystathionine beta-lyase subfamily.</text>
</comment>
<keyword evidence="7" id="KW-0032">Aminotransferase</keyword>
<dbReference type="InterPro" id="IPR051798">
    <property type="entry name" value="Class-II_PLP-Dep_Aminotrans"/>
</dbReference>
<dbReference type="EC" id="4.4.1.13" evidence="2"/>
<evidence type="ECO:0000313" key="7">
    <source>
        <dbReference type="EMBL" id="PCI27164.1"/>
    </source>
</evidence>
<keyword evidence="7" id="KW-0808">Transferase</keyword>
<feature type="domain" description="Aminotransferase class I/classII large" evidence="6">
    <location>
        <begin position="34"/>
        <end position="371"/>
    </location>
</feature>
<evidence type="ECO:0000256" key="4">
    <source>
        <dbReference type="ARBA" id="ARBA00023239"/>
    </source>
</evidence>
<dbReference type="PANTHER" id="PTHR43525:SF1">
    <property type="entry name" value="PROTEIN MALY"/>
    <property type="match status" value="1"/>
</dbReference>
<dbReference type="AlphaFoldDB" id="A0A2A4T186"/>
<name>A0A2A4T186_9DELT</name>
<comment type="caution">
    <text evidence="7">The sequence shown here is derived from an EMBL/GenBank/DDBJ whole genome shotgun (WGS) entry which is preliminary data.</text>
</comment>
<dbReference type="InterPro" id="IPR015424">
    <property type="entry name" value="PyrdxlP-dep_Trfase"/>
</dbReference>
<dbReference type="GO" id="GO:0030170">
    <property type="term" value="F:pyridoxal phosphate binding"/>
    <property type="evidence" value="ECO:0007669"/>
    <property type="project" value="InterPro"/>
</dbReference>
<dbReference type="Proteomes" id="UP000218113">
    <property type="component" value="Unassembled WGS sequence"/>
</dbReference>
<evidence type="ECO:0000259" key="6">
    <source>
        <dbReference type="Pfam" id="PF00155"/>
    </source>
</evidence>
<evidence type="ECO:0000313" key="8">
    <source>
        <dbReference type="Proteomes" id="UP000218113"/>
    </source>
</evidence>
<dbReference type="NCBIfam" id="TIGR04350">
    <property type="entry name" value="C_S_lyase_PatB"/>
    <property type="match status" value="1"/>
</dbReference>
<evidence type="ECO:0000256" key="5">
    <source>
        <dbReference type="ARBA" id="ARBA00037974"/>
    </source>
</evidence>
<dbReference type="SUPFAM" id="SSF53383">
    <property type="entry name" value="PLP-dependent transferases"/>
    <property type="match status" value="1"/>
</dbReference>
<dbReference type="Pfam" id="PF00155">
    <property type="entry name" value="Aminotran_1_2"/>
    <property type="match status" value="1"/>
</dbReference>
<dbReference type="Gene3D" id="3.40.640.10">
    <property type="entry name" value="Type I PLP-dependent aspartate aminotransferase-like (Major domain)"/>
    <property type="match status" value="1"/>
</dbReference>
<dbReference type="GO" id="GO:0008483">
    <property type="term" value="F:transaminase activity"/>
    <property type="evidence" value="ECO:0007669"/>
    <property type="project" value="UniProtKB-KW"/>
</dbReference>
<reference evidence="8" key="1">
    <citation type="submission" date="2017-08" db="EMBL/GenBank/DDBJ databases">
        <title>A dynamic microbial community with high functional redundancy inhabits the cold, oxic subseafloor aquifer.</title>
        <authorList>
            <person name="Tully B.J."/>
            <person name="Wheat C.G."/>
            <person name="Glazer B.T."/>
            <person name="Huber J.A."/>
        </authorList>
    </citation>
    <scope>NUCLEOTIDE SEQUENCE [LARGE SCALE GENOMIC DNA]</scope>
</reference>
<dbReference type="InterPro" id="IPR027619">
    <property type="entry name" value="C-S_lyase_PatB-like"/>
</dbReference>
<dbReference type="InterPro" id="IPR004839">
    <property type="entry name" value="Aminotransferase_I/II_large"/>
</dbReference>
<dbReference type="PANTHER" id="PTHR43525">
    <property type="entry name" value="PROTEIN MALY"/>
    <property type="match status" value="1"/>
</dbReference>
<organism evidence="7 8">
    <name type="scientific">SAR324 cluster bacterium</name>
    <dbReference type="NCBI Taxonomy" id="2024889"/>
    <lineage>
        <taxon>Bacteria</taxon>
        <taxon>Deltaproteobacteria</taxon>
        <taxon>SAR324 cluster</taxon>
    </lineage>
</organism>
<protein>
    <recommendedName>
        <fullName evidence="2">cysteine-S-conjugate beta-lyase</fullName>
        <ecNumber evidence="2">4.4.1.13</ecNumber>
    </recommendedName>
</protein>
<dbReference type="GO" id="GO:0047804">
    <property type="term" value="F:cysteine-S-conjugate beta-lyase activity"/>
    <property type="evidence" value="ECO:0007669"/>
    <property type="project" value="UniProtKB-EC"/>
</dbReference>